<dbReference type="OrthoDB" id="428260at2759"/>
<proteinExistence type="predicted"/>
<evidence type="ECO:0000313" key="2">
    <source>
        <dbReference type="EMBL" id="EME48565.1"/>
    </source>
</evidence>
<evidence type="ECO:0000259" key="1">
    <source>
        <dbReference type="Pfam" id="PF00144"/>
    </source>
</evidence>
<dbReference type="InterPro" id="IPR001466">
    <property type="entry name" value="Beta-lactam-related"/>
</dbReference>
<dbReference type="AlphaFoldDB" id="N1Q1N8"/>
<name>N1Q1N8_DOTSN</name>
<evidence type="ECO:0000313" key="3">
    <source>
        <dbReference type="Proteomes" id="UP000016933"/>
    </source>
</evidence>
<keyword evidence="3" id="KW-1185">Reference proteome</keyword>
<dbReference type="Proteomes" id="UP000016933">
    <property type="component" value="Unassembled WGS sequence"/>
</dbReference>
<reference evidence="2 3" key="2">
    <citation type="journal article" date="2012" name="PLoS Pathog.">
        <title>Diverse lifestyles and strategies of plant pathogenesis encoded in the genomes of eighteen Dothideomycetes fungi.</title>
        <authorList>
            <person name="Ohm R.A."/>
            <person name="Feau N."/>
            <person name="Henrissat B."/>
            <person name="Schoch C.L."/>
            <person name="Horwitz B.A."/>
            <person name="Barry K.W."/>
            <person name="Condon B.J."/>
            <person name="Copeland A.C."/>
            <person name="Dhillon B."/>
            <person name="Glaser F."/>
            <person name="Hesse C.N."/>
            <person name="Kosti I."/>
            <person name="LaButti K."/>
            <person name="Lindquist E.A."/>
            <person name="Lucas S."/>
            <person name="Salamov A.A."/>
            <person name="Bradshaw R.E."/>
            <person name="Ciuffetti L."/>
            <person name="Hamelin R.C."/>
            <person name="Kema G.H.J."/>
            <person name="Lawrence C."/>
            <person name="Scott J.A."/>
            <person name="Spatafora J.W."/>
            <person name="Turgeon B.G."/>
            <person name="de Wit P.J.G.M."/>
            <person name="Zhong S."/>
            <person name="Goodwin S.B."/>
            <person name="Grigoriev I.V."/>
        </authorList>
    </citation>
    <scope>NUCLEOTIDE SEQUENCE [LARGE SCALE GENOMIC DNA]</scope>
    <source>
        <strain evidence="3">NZE10 / CBS 128990</strain>
    </source>
</reference>
<dbReference type="SUPFAM" id="SSF56601">
    <property type="entry name" value="beta-lactamase/transpeptidase-like"/>
    <property type="match status" value="1"/>
</dbReference>
<feature type="domain" description="Beta-lactamase-related" evidence="1">
    <location>
        <begin position="25"/>
        <end position="392"/>
    </location>
</feature>
<dbReference type="InterPro" id="IPR012338">
    <property type="entry name" value="Beta-lactam/transpept-like"/>
</dbReference>
<protein>
    <submittedName>
        <fullName evidence="2">Beta lactamase like protein</fullName>
    </submittedName>
</protein>
<dbReference type="PANTHER" id="PTHR43283:SF3">
    <property type="entry name" value="BETA-LACTAMASE FAMILY PROTEIN (AFU_ORTHOLOGUE AFUA_5G07500)"/>
    <property type="match status" value="1"/>
</dbReference>
<gene>
    <name evidence="2" type="primary">bla1</name>
    <name evidence="2" type="ORF">DOTSEDRAFT_67571</name>
</gene>
<sequence length="414" mass="45648">MVNAKAQSTIQSSLDSVTNDKSTGVAGLVFVAVDKNGQQIAASASGKKGLGANREPMDLDTVFWIASCTKLLATMACMQAVEQGKLALDDSKQVYKLCPELERVKVLQDDGSLVDKKKEITLRMLLSHTAGFGYEFFNPKLRDFGRPVGFDVFHADVKDIYRMPLVNQPGETWEYGINIDWAGIVLERATGKGLNDWIQENIMQPLGLKNVNMFPTAEMKKNLAYMHQRWPGATEAEERDHIYREPIIADSDDAKKRIFHSGGAGAYAKPTEYVQVLAALLNDGKSPTTGTQILKPETVKEMFENQIPQHPDFARQGIPAAKPDQTNPAPELYPQEGNPPQGWGLSFMITQEPGATGRGRNTAWWAGIANLFWWCDREKGVAGMIASQVMPFGDMNVMGQWGACEAAVYQSLDA</sequence>
<dbReference type="Pfam" id="PF00144">
    <property type="entry name" value="Beta-lactamase"/>
    <property type="match status" value="1"/>
</dbReference>
<accession>N1Q1N8</accession>
<organism evidence="2 3">
    <name type="scientific">Dothistroma septosporum (strain NZE10 / CBS 128990)</name>
    <name type="common">Red band needle blight fungus</name>
    <name type="synonym">Mycosphaerella pini</name>
    <dbReference type="NCBI Taxonomy" id="675120"/>
    <lineage>
        <taxon>Eukaryota</taxon>
        <taxon>Fungi</taxon>
        <taxon>Dikarya</taxon>
        <taxon>Ascomycota</taxon>
        <taxon>Pezizomycotina</taxon>
        <taxon>Dothideomycetes</taxon>
        <taxon>Dothideomycetidae</taxon>
        <taxon>Mycosphaerellales</taxon>
        <taxon>Mycosphaerellaceae</taxon>
        <taxon>Dothistroma</taxon>
    </lineage>
</organism>
<dbReference type="InterPro" id="IPR050789">
    <property type="entry name" value="Diverse_Enzym_Activities"/>
</dbReference>
<dbReference type="Gene3D" id="3.40.710.10">
    <property type="entry name" value="DD-peptidase/beta-lactamase superfamily"/>
    <property type="match status" value="1"/>
</dbReference>
<dbReference type="EMBL" id="KB446535">
    <property type="protein sequence ID" value="EME48565.1"/>
    <property type="molecule type" value="Genomic_DNA"/>
</dbReference>
<reference evidence="3" key="1">
    <citation type="journal article" date="2012" name="PLoS Genet.">
        <title>The genomes of the fungal plant pathogens Cladosporium fulvum and Dothistroma septosporum reveal adaptation to different hosts and lifestyles but also signatures of common ancestry.</title>
        <authorList>
            <person name="de Wit P.J.G.M."/>
            <person name="van der Burgt A."/>
            <person name="Oekmen B."/>
            <person name="Stergiopoulos I."/>
            <person name="Abd-Elsalam K.A."/>
            <person name="Aerts A.L."/>
            <person name="Bahkali A.H."/>
            <person name="Beenen H.G."/>
            <person name="Chettri P."/>
            <person name="Cox M.P."/>
            <person name="Datema E."/>
            <person name="de Vries R.P."/>
            <person name="Dhillon B."/>
            <person name="Ganley A.R."/>
            <person name="Griffiths S.A."/>
            <person name="Guo Y."/>
            <person name="Hamelin R.C."/>
            <person name="Henrissat B."/>
            <person name="Kabir M.S."/>
            <person name="Jashni M.K."/>
            <person name="Kema G."/>
            <person name="Klaubauf S."/>
            <person name="Lapidus A."/>
            <person name="Levasseur A."/>
            <person name="Lindquist E."/>
            <person name="Mehrabi R."/>
            <person name="Ohm R.A."/>
            <person name="Owen T.J."/>
            <person name="Salamov A."/>
            <person name="Schwelm A."/>
            <person name="Schijlen E."/>
            <person name="Sun H."/>
            <person name="van den Burg H.A."/>
            <person name="van Ham R.C.H.J."/>
            <person name="Zhang S."/>
            <person name="Goodwin S.B."/>
            <person name="Grigoriev I.V."/>
            <person name="Collemare J."/>
            <person name="Bradshaw R.E."/>
        </authorList>
    </citation>
    <scope>NUCLEOTIDE SEQUENCE [LARGE SCALE GENOMIC DNA]</scope>
    <source>
        <strain evidence="3">NZE10 / CBS 128990</strain>
    </source>
</reference>
<dbReference type="PANTHER" id="PTHR43283">
    <property type="entry name" value="BETA-LACTAMASE-RELATED"/>
    <property type="match status" value="1"/>
</dbReference>
<dbReference type="OMA" id="DKACEDQ"/>
<dbReference type="eggNOG" id="ENOG502QQGR">
    <property type="taxonomic scope" value="Eukaryota"/>
</dbReference>
<dbReference type="HOGENOM" id="CLU_020027_11_1_1"/>
<dbReference type="STRING" id="675120.N1Q1N8"/>